<evidence type="ECO:0000313" key="14">
    <source>
        <dbReference type="EMBL" id="AMB16915.1"/>
    </source>
</evidence>
<dbReference type="EMBL" id="KT324736">
    <property type="protein sequence ID" value="AMB15967.1"/>
    <property type="molecule type" value="Genomic_DNA"/>
</dbReference>
<dbReference type="Pfam" id="PF17503">
    <property type="entry name" value="DUF5435"/>
    <property type="match status" value="1"/>
</dbReference>
<dbReference type="EMBL" id="KT324738">
    <property type="protein sequence ID" value="AMB16125.1"/>
    <property type="molecule type" value="Genomic_DNA"/>
</dbReference>
<accession>A0A0X9Z628</accession>
<dbReference type="EMBL" id="KT324744">
    <property type="protein sequence ID" value="AMB16599.1"/>
    <property type="molecule type" value="Genomic_DNA"/>
</dbReference>
<proteinExistence type="predicted"/>
<organism evidence="7">
    <name type="scientific">Equid alphaherpesvirus 4</name>
    <name type="common">Equine herpesvirus 4</name>
    <dbReference type="NCBI Taxonomy" id="10331"/>
    <lineage>
        <taxon>Viruses</taxon>
        <taxon>Duplodnaviria</taxon>
        <taxon>Heunggongvirae</taxon>
        <taxon>Peploviricota</taxon>
        <taxon>Herviviricetes</taxon>
        <taxon>Herpesvirales</taxon>
        <taxon>Orthoherpesviridae</taxon>
        <taxon>Alphaherpesvirinae</taxon>
        <taxon>Varicellovirus</taxon>
        <taxon>Varicellovirus equidalpha4</taxon>
    </lineage>
</organism>
<dbReference type="EMBL" id="KT324748">
    <property type="protein sequence ID" value="AMB16915.1"/>
    <property type="molecule type" value="Genomic_DNA"/>
</dbReference>
<feature type="transmembrane region" description="Helical" evidence="1">
    <location>
        <begin position="185"/>
        <end position="208"/>
    </location>
</feature>
<dbReference type="EMBL" id="KT324747">
    <property type="protein sequence ID" value="AMB16836.1"/>
    <property type="molecule type" value="Genomic_DNA"/>
</dbReference>
<evidence type="ECO:0000313" key="9">
    <source>
        <dbReference type="EMBL" id="AMB16520.1"/>
    </source>
</evidence>
<evidence type="ECO:0000313" key="12">
    <source>
        <dbReference type="EMBL" id="AMB16757.1"/>
    </source>
</evidence>
<dbReference type="EMBL" id="KT324743">
    <property type="protein sequence ID" value="AMB16520.1"/>
    <property type="molecule type" value="Genomic_DNA"/>
</dbReference>
<keyword evidence="1" id="KW-1133">Transmembrane helix</keyword>
<evidence type="ECO:0000256" key="1">
    <source>
        <dbReference type="SAM" id="Phobius"/>
    </source>
</evidence>
<evidence type="ECO:0000313" key="3">
    <source>
        <dbReference type="EMBL" id="AMB15967.1"/>
    </source>
</evidence>
<dbReference type="EMBL" id="KT324737">
    <property type="protein sequence ID" value="AMB16046.1"/>
    <property type="molecule type" value="Genomic_DNA"/>
</dbReference>
<protein>
    <submittedName>
        <fullName evidence="7">Membrane protein V1</fullName>
    </submittedName>
</protein>
<dbReference type="EMBL" id="KT324735">
    <property type="protein sequence ID" value="AMB15888.1"/>
    <property type="molecule type" value="Genomic_DNA"/>
</dbReference>
<evidence type="ECO:0000313" key="7">
    <source>
        <dbReference type="EMBL" id="AMB16362.1"/>
    </source>
</evidence>
<dbReference type="InterPro" id="IPR035262">
    <property type="entry name" value="DUF5435"/>
</dbReference>
<keyword evidence="1" id="KW-0472">Membrane</keyword>
<evidence type="ECO:0000313" key="4">
    <source>
        <dbReference type="EMBL" id="AMB16046.1"/>
    </source>
</evidence>
<sequence length="213" mass="24551">MECLSMDQKRRRRIHALRPTTINAEVRPRRESLRRQLLSQLFFKRMAQLFKKKRQKKPSTVWYDKVAFPPSAWQGPARVSPYGYESDSENEEYTCISSASLNNVLTESLTPTQNATANNCSNTYSESPAVLHLERIPRDLRETDALDSEEVYLDGFVTTRSRSNSFENMGPVKRRLYSKKFCRQFAAINIILLMLNILVLTGIVYRGFGKGCL</sequence>
<evidence type="ECO:0000313" key="8">
    <source>
        <dbReference type="EMBL" id="AMB16441.1"/>
    </source>
</evidence>
<evidence type="ECO:0000313" key="5">
    <source>
        <dbReference type="EMBL" id="AMB16125.1"/>
    </source>
</evidence>
<evidence type="ECO:0000313" key="6">
    <source>
        <dbReference type="EMBL" id="AMB16204.1"/>
    </source>
</evidence>
<dbReference type="EMBL" id="KT324739">
    <property type="protein sequence ID" value="AMB16204.1"/>
    <property type="molecule type" value="Genomic_DNA"/>
</dbReference>
<evidence type="ECO:0000313" key="10">
    <source>
        <dbReference type="EMBL" id="AMB16599.1"/>
    </source>
</evidence>
<evidence type="ECO:0000313" key="2">
    <source>
        <dbReference type="EMBL" id="AMB15888.1"/>
    </source>
</evidence>
<name>A0A0X9Z628_9ALPH</name>
<keyword evidence="1" id="KW-0812">Transmembrane</keyword>
<evidence type="ECO:0000313" key="11">
    <source>
        <dbReference type="EMBL" id="AMB16678.1"/>
    </source>
</evidence>
<evidence type="ECO:0000313" key="13">
    <source>
        <dbReference type="EMBL" id="AMB16836.1"/>
    </source>
</evidence>
<reference evidence="7" key="1">
    <citation type="journal article" date="2015" name="J. Gen. Virol.">
        <title>Evidence of widespread natural recombination among field isolates of equine herpesvirus 4 but not among field isolates of equine herpesvirus 1.</title>
        <authorList>
            <person name="Vaz P.K."/>
            <person name="Horsington J."/>
            <person name="Hartley C.A."/>
            <person name="Browning G.F."/>
            <person name="Ficorilli N.P."/>
            <person name="Studdert M.J."/>
            <person name="Gilkerson J.R."/>
            <person name="Devlin J.M."/>
        </authorList>
    </citation>
    <scope>NUCLEOTIDE SEQUENCE</scope>
    <source>
        <strain evidence="10">1532-99</strain>
        <strain evidence="2">1546-99</strain>
        <strain evidence="5">157-69</strain>
        <strain evidence="8">2387-75</strain>
        <strain evidence="12">3056-07</strain>
        <strain evidence="9">306-74</strain>
        <strain evidence="6">3407-77</strain>
        <strain evidence="4">3409-77</strain>
        <strain evidence="13">475-78</strain>
        <strain evidence="7">960-90</strain>
        <strain evidence="14">ER39-67</strain>
        <strain evidence="11">R19-68</strain>
        <strain evidence="3">RT4-70</strain>
    </source>
</reference>
<dbReference type="EMBL" id="KT324746">
    <property type="protein sequence ID" value="AMB16757.1"/>
    <property type="molecule type" value="Genomic_DNA"/>
</dbReference>
<dbReference type="EMBL" id="KT324742">
    <property type="protein sequence ID" value="AMB16441.1"/>
    <property type="molecule type" value="Genomic_DNA"/>
</dbReference>
<dbReference type="EMBL" id="KT324745">
    <property type="protein sequence ID" value="AMB16678.1"/>
    <property type="molecule type" value="Genomic_DNA"/>
</dbReference>
<dbReference type="EMBL" id="KT324741">
    <property type="protein sequence ID" value="AMB16362.1"/>
    <property type="molecule type" value="Genomic_DNA"/>
</dbReference>